<dbReference type="PANTHER" id="PTHR32089:SF112">
    <property type="entry name" value="LYSOZYME-LIKE PROTEIN-RELATED"/>
    <property type="match status" value="1"/>
</dbReference>
<dbReference type="SUPFAM" id="SSF58104">
    <property type="entry name" value="Methyl-accepting chemotaxis protein (MCP) signaling domain"/>
    <property type="match status" value="1"/>
</dbReference>
<dbReference type="AlphaFoldDB" id="A0A917CLV6"/>
<reference evidence="10" key="2">
    <citation type="submission" date="2020-09" db="EMBL/GenBank/DDBJ databases">
        <authorList>
            <person name="Sun Q."/>
            <person name="Zhou Y."/>
        </authorList>
    </citation>
    <scope>NUCLEOTIDE SEQUENCE</scope>
    <source>
        <strain evidence="10">CGMCC 1.16134</strain>
    </source>
</reference>
<dbReference type="Proteomes" id="UP000637643">
    <property type="component" value="Unassembled WGS sequence"/>
</dbReference>
<proteinExistence type="inferred from homology"/>
<dbReference type="SMART" id="SM00283">
    <property type="entry name" value="MA"/>
    <property type="match status" value="1"/>
</dbReference>
<comment type="subcellular location">
    <subcellularLocation>
        <location evidence="1">Cell membrane</location>
    </subcellularLocation>
</comment>
<gene>
    <name evidence="10" type="ORF">GCM10010912_42170</name>
</gene>
<protein>
    <submittedName>
        <fullName evidence="10">Methyl-accepting chemotaxis protein</fullName>
    </submittedName>
</protein>
<evidence type="ECO:0000256" key="6">
    <source>
        <dbReference type="PROSITE-ProRule" id="PRU00284"/>
    </source>
</evidence>
<feature type="domain" description="HAMP" evidence="9">
    <location>
        <begin position="345"/>
        <end position="397"/>
    </location>
</feature>
<feature type="transmembrane region" description="Helical" evidence="7">
    <location>
        <begin position="323"/>
        <end position="344"/>
    </location>
</feature>
<dbReference type="CDD" id="cd06225">
    <property type="entry name" value="HAMP"/>
    <property type="match status" value="1"/>
</dbReference>
<dbReference type="CDD" id="cd11386">
    <property type="entry name" value="MCP_signal"/>
    <property type="match status" value="1"/>
</dbReference>
<evidence type="ECO:0000313" key="11">
    <source>
        <dbReference type="Proteomes" id="UP000637643"/>
    </source>
</evidence>
<evidence type="ECO:0000256" key="3">
    <source>
        <dbReference type="ARBA" id="ARBA00023136"/>
    </source>
</evidence>
<organism evidence="10 11">
    <name type="scientific">Paenibacillus albidus</name>
    <dbReference type="NCBI Taxonomy" id="2041023"/>
    <lineage>
        <taxon>Bacteria</taxon>
        <taxon>Bacillati</taxon>
        <taxon>Bacillota</taxon>
        <taxon>Bacilli</taxon>
        <taxon>Bacillales</taxon>
        <taxon>Paenibacillaceae</taxon>
        <taxon>Paenibacillus</taxon>
    </lineage>
</organism>
<evidence type="ECO:0000259" key="9">
    <source>
        <dbReference type="PROSITE" id="PS50885"/>
    </source>
</evidence>
<evidence type="ECO:0000313" key="10">
    <source>
        <dbReference type="EMBL" id="GGF92711.1"/>
    </source>
</evidence>
<dbReference type="InterPro" id="IPR003660">
    <property type="entry name" value="HAMP_dom"/>
</dbReference>
<keyword evidence="4 6" id="KW-0807">Transducer</keyword>
<keyword evidence="3 7" id="KW-0472">Membrane</keyword>
<evidence type="ECO:0000256" key="1">
    <source>
        <dbReference type="ARBA" id="ARBA00004236"/>
    </source>
</evidence>
<dbReference type="Pfam" id="PF00015">
    <property type="entry name" value="MCPsignal"/>
    <property type="match status" value="1"/>
</dbReference>
<accession>A0A917CLV6</accession>
<dbReference type="SMART" id="SM00304">
    <property type="entry name" value="HAMP"/>
    <property type="match status" value="1"/>
</dbReference>
<dbReference type="GO" id="GO:0007165">
    <property type="term" value="P:signal transduction"/>
    <property type="evidence" value="ECO:0007669"/>
    <property type="project" value="UniProtKB-KW"/>
</dbReference>
<name>A0A917CLV6_9BACL</name>
<dbReference type="Gene3D" id="6.10.340.10">
    <property type="match status" value="1"/>
</dbReference>
<dbReference type="EMBL" id="BMKR01000020">
    <property type="protein sequence ID" value="GGF92711.1"/>
    <property type="molecule type" value="Genomic_DNA"/>
</dbReference>
<keyword evidence="7" id="KW-1133">Transmembrane helix</keyword>
<keyword evidence="7" id="KW-0812">Transmembrane</keyword>
<dbReference type="PROSITE" id="PS50885">
    <property type="entry name" value="HAMP"/>
    <property type="match status" value="1"/>
</dbReference>
<dbReference type="InterPro" id="IPR004089">
    <property type="entry name" value="MCPsignal_dom"/>
</dbReference>
<evidence type="ECO:0000256" key="4">
    <source>
        <dbReference type="ARBA" id="ARBA00023224"/>
    </source>
</evidence>
<evidence type="ECO:0000256" key="2">
    <source>
        <dbReference type="ARBA" id="ARBA00022475"/>
    </source>
</evidence>
<comment type="similarity">
    <text evidence="5">Belongs to the methyl-accepting chemotaxis (MCP) protein family.</text>
</comment>
<feature type="domain" description="Methyl-accepting transducer" evidence="8">
    <location>
        <begin position="416"/>
        <end position="652"/>
    </location>
</feature>
<sequence>MHKLITPVTHLISRMKYRQKFILLSILFLFPLVFLLTIWLRNLGEEIRFAQKETEGVKYIEALMPYMLQLQQHRGLANSILNGETASEARLKTVKQELAGSIAMIDKIQIEHGDVVSANETWEELKKDWSVLEKETLTLTPTDSFERHTALIEKMLELLTLAADNSGLTLDPQIDTFYLNEVMSKQLPGIMEYTARSRGQGNGILARKQLTRDEQVNLMLYKDKIENNILNLEKALSKAIGYNSSLAESVQGLGTDATGAIRDYLKIMDAQLIRSTSLTMKPEDFFAKGTATLEKANVLFTGTVKELDRLLNERVDSLSTERLTMLLMLAVTLLLVTAVFLAFYSNVIMTIRELQREAERIAAGDLSRRVALQTKDELSLVGDSFNVILQSLNGLLKNNQEISEQVAASSQQLSSVSNESSQAMQQIALAVGGIAEGAELQQAGAAENNTALQEMSVGINRIAEASAEVVEGAATAVTRALSGAGKLRIAVEQMQQIQSSVSHSSDTVRSLDERSQRIDELTTIIMDISSQTQLLSLNANIEAARAGEYGRGFAVVATEVAKLADQSKQSVEHITGVVEEIRSLIAQVQQAMGQTSSEAKQGLMMIRQADEEILLMKEAIQQVTGQIEEVSAAAEQLSAGTEQVAAAFADSTNISRQAAEEAVSMAAATEQQLASMEEVQASSESLSSHAIKLQEELARFTLAVE</sequence>
<keyword evidence="11" id="KW-1185">Reference proteome</keyword>
<dbReference type="RefSeq" id="WP_189028388.1">
    <property type="nucleotide sequence ID" value="NZ_BMKR01000020.1"/>
</dbReference>
<dbReference type="Pfam" id="PF00672">
    <property type="entry name" value="HAMP"/>
    <property type="match status" value="1"/>
</dbReference>
<keyword evidence="2" id="KW-1003">Cell membrane</keyword>
<comment type="caution">
    <text evidence="10">The sequence shown here is derived from an EMBL/GenBank/DDBJ whole genome shotgun (WGS) entry which is preliminary data.</text>
</comment>
<evidence type="ECO:0000259" key="8">
    <source>
        <dbReference type="PROSITE" id="PS50111"/>
    </source>
</evidence>
<dbReference type="PANTHER" id="PTHR32089">
    <property type="entry name" value="METHYL-ACCEPTING CHEMOTAXIS PROTEIN MCPB"/>
    <property type="match status" value="1"/>
</dbReference>
<dbReference type="GO" id="GO:0005886">
    <property type="term" value="C:plasma membrane"/>
    <property type="evidence" value="ECO:0007669"/>
    <property type="project" value="UniProtKB-SubCell"/>
</dbReference>
<dbReference type="Gene3D" id="1.10.287.950">
    <property type="entry name" value="Methyl-accepting chemotaxis protein"/>
    <property type="match status" value="1"/>
</dbReference>
<reference evidence="10" key="1">
    <citation type="journal article" date="2014" name="Int. J. Syst. Evol. Microbiol.">
        <title>Complete genome sequence of Corynebacterium casei LMG S-19264T (=DSM 44701T), isolated from a smear-ripened cheese.</title>
        <authorList>
            <consortium name="US DOE Joint Genome Institute (JGI-PGF)"/>
            <person name="Walter F."/>
            <person name="Albersmeier A."/>
            <person name="Kalinowski J."/>
            <person name="Ruckert C."/>
        </authorList>
    </citation>
    <scope>NUCLEOTIDE SEQUENCE</scope>
    <source>
        <strain evidence="10">CGMCC 1.16134</strain>
    </source>
</reference>
<evidence type="ECO:0000256" key="5">
    <source>
        <dbReference type="ARBA" id="ARBA00029447"/>
    </source>
</evidence>
<evidence type="ECO:0000256" key="7">
    <source>
        <dbReference type="SAM" id="Phobius"/>
    </source>
</evidence>
<dbReference type="PROSITE" id="PS50111">
    <property type="entry name" value="CHEMOTAXIS_TRANSDUC_2"/>
    <property type="match status" value="1"/>
</dbReference>
<feature type="transmembrane region" description="Helical" evidence="7">
    <location>
        <begin position="21"/>
        <end position="40"/>
    </location>
</feature>